<dbReference type="Proteomes" id="UP000235672">
    <property type="component" value="Unassembled WGS sequence"/>
</dbReference>
<dbReference type="AlphaFoldDB" id="A0A2J6QI14"/>
<gene>
    <name evidence="1" type="ORF">NA56DRAFT_388909</name>
</gene>
<keyword evidence="2" id="KW-1185">Reference proteome</keyword>
<evidence type="ECO:0000313" key="1">
    <source>
        <dbReference type="EMBL" id="PMD25898.1"/>
    </source>
</evidence>
<accession>A0A2J6QI14</accession>
<reference evidence="1 2" key="1">
    <citation type="submission" date="2016-05" db="EMBL/GenBank/DDBJ databases">
        <title>A degradative enzymes factory behind the ericoid mycorrhizal symbiosis.</title>
        <authorList>
            <consortium name="DOE Joint Genome Institute"/>
            <person name="Martino E."/>
            <person name="Morin E."/>
            <person name="Grelet G."/>
            <person name="Kuo A."/>
            <person name="Kohler A."/>
            <person name="Daghino S."/>
            <person name="Barry K."/>
            <person name="Choi C."/>
            <person name="Cichocki N."/>
            <person name="Clum A."/>
            <person name="Copeland A."/>
            <person name="Hainaut M."/>
            <person name="Haridas S."/>
            <person name="Labutti K."/>
            <person name="Lindquist E."/>
            <person name="Lipzen A."/>
            <person name="Khouja H.-R."/>
            <person name="Murat C."/>
            <person name="Ohm R."/>
            <person name="Olson A."/>
            <person name="Spatafora J."/>
            <person name="Veneault-Fourrey C."/>
            <person name="Henrissat B."/>
            <person name="Grigoriev I."/>
            <person name="Martin F."/>
            <person name="Perotto S."/>
        </authorList>
    </citation>
    <scope>NUCLEOTIDE SEQUENCE [LARGE SCALE GENOMIC DNA]</scope>
    <source>
        <strain evidence="1 2">UAMH 7357</strain>
    </source>
</reference>
<dbReference type="EMBL" id="KZ613469">
    <property type="protein sequence ID" value="PMD25898.1"/>
    <property type="molecule type" value="Genomic_DNA"/>
</dbReference>
<proteinExistence type="predicted"/>
<name>A0A2J6QI14_9HELO</name>
<organism evidence="1 2">
    <name type="scientific">Hyaloscypha hepaticicola</name>
    <dbReference type="NCBI Taxonomy" id="2082293"/>
    <lineage>
        <taxon>Eukaryota</taxon>
        <taxon>Fungi</taxon>
        <taxon>Dikarya</taxon>
        <taxon>Ascomycota</taxon>
        <taxon>Pezizomycotina</taxon>
        <taxon>Leotiomycetes</taxon>
        <taxon>Helotiales</taxon>
        <taxon>Hyaloscyphaceae</taxon>
        <taxon>Hyaloscypha</taxon>
    </lineage>
</organism>
<protein>
    <submittedName>
        <fullName evidence="1">Uncharacterized protein</fullName>
    </submittedName>
</protein>
<sequence>MNTFLADQNTDAYQKSGNLSLETFHSSRSDRIRPFRRTEPVDQPMVVQSVIRIVLCTPVDVARNMAGAGILPRTAGTVAFLVVRRVLLLQPLELLRDPMADVVRALMARLVIRTVLMADVALSMGRFMSRQKCFRDVLRAVERLLIETG</sequence>
<evidence type="ECO:0000313" key="2">
    <source>
        <dbReference type="Proteomes" id="UP000235672"/>
    </source>
</evidence>